<sequence>MVKRESESVPRTEEFKRIPQLEPDTVEKLEKIRNDLETSVERTVRISDAFLRELHKHAQISNRVKLVIRAANDIQFHADCQRSHINKKISNTLNWEPPKPKKCDCDLF</sequence>
<comment type="caution">
    <text evidence="1">The sequence shown here is derived from an EMBL/GenBank/DDBJ whole genome shotgun (WGS) entry which is preliminary data.</text>
</comment>
<organism evidence="1 2">
    <name type="scientific">Peronosclerospora sorghi</name>
    <dbReference type="NCBI Taxonomy" id="230839"/>
    <lineage>
        <taxon>Eukaryota</taxon>
        <taxon>Sar</taxon>
        <taxon>Stramenopiles</taxon>
        <taxon>Oomycota</taxon>
        <taxon>Peronosporomycetes</taxon>
        <taxon>Peronosporales</taxon>
        <taxon>Peronosporaceae</taxon>
        <taxon>Peronosclerospora</taxon>
    </lineage>
</organism>
<accession>A0ACC0WNR2</accession>
<dbReference type="EMBL" id="CM047589">
    <property type="protein sequence ID" value="KAI9920022.1"/>
    <property type="molecule type" value="Genomic_DNA"/>
</dbReference>
<dbReference type="Proteomes" id="UP001163321">
    <property type="component" value="Chromosome 10"/>
</dbReference>
<protein>
    <submittedName>
        <fullName evidence="1">Uncharacterized protein</fullName>
    </submittedName>
</protein>
<proteinExistence type="predicted"/>
<evidence type="ECO:0000313" key="1">
    <source>
        <dbReference type="EMBL" id="KAI9920022.1"/>
    </source>
</evidence>
<name>A0ACC0WNR2_9STRA</name>
<keyword evidence="2" id="KW-1185">Reference proteome</keyword>
<reference evidence="1 2" key="1">
    <citation type="journal article" date="2022" name="bioRxiv">
        <title>The genome of the oomycete Peronosclerospora sorghi, a cosmopolitan pathogen of maize and sorghum, is inflated with dispersed pseudogenes.</title>
        <authorList>
            <person name="Fletcher K."/>
            <person name="Martin F."/>
            <person name="Isakeit T."/>
            <person name="Cavanaugh K."/>
            <person name="Magill C."/>
            <person name="Michelmore R."/>
        </authorList>
    </citation>
    <scope>NUCLEOTIDE SEQUENCE [LARGE SCALE GENOMIC DNA]</scope>
    <source>
        <strain evidence="1">P6</strain>
    </source>
</reference>
<evidence type="ECO:0000313" key="2">
    <source>
        <dbReference type="Proteomes" id="UP001163321"/>
    </source>
</evidence>
<gene>
    <name evidence="1" type="ORF">PsorP6_016097</name>
</gene>